<protein>
    <submittedName>
        <fullName evidence="1">Uncharacterized protein</fullName>
    </submittedName>
</protein>
<reference evidence="1" key="1">
    <citation type="submission" date="2020-04" db="EMBL/GenBank/DDBJ databases">
        <authorList>
            <person name="Zhang T."/>
        </authorList>
    </citation>
    <scope>NUCLEOTIDE SEQUENCE</scope>
    <source>
        <strain evidence="1">HKST-UBA11</strain>
    </source>
</reference>
<comment type="caution">
    <text evidence="1">The sequence shown here is derived from an EMBL/GenBank/DDBJ whole genome shotgun (WGS) entry which is preliminary data.</text>
</comment>
<evidence type="ECO:0000313" key="2">
    <source>
        <dbReference type="Proteomes" id="UP000754563"/>
    </source>
</evidence>
<accession>A0A955RLH5</accession>
<dbReference type="Proteomes" id="UP000754563">
    <property type="component" value="Unassembled WGS sequence"/>
</dbReference>
<dbReference type="AlphaFoldDB" id="A0A955RLH5"/>
<organism evidence="1 2">
    <name type="scientific">Candidatus Dojkabacteria bacterium</name>
    <dbReference type="NCBI Taxonomy" id="2099670"/>
    <lineage>
        <taxon>Bacteria</taxon>
        <taxon>Candidatus Dojkabacteria</taxon>
    </lineage>
</organism>
<name>A0A955RLH5_9BACT</name>
<proteinExistence type="predicted"/>
<evidence type="ECO:0000313" key="1">
    <source>
        <dbReference type="EMBL" id="MCA9386323.1"/>
    </source>
</evidence>
<sequence>MPKKAIVELVLSGLKKLADKTETKIDDELIENIEKWLRENGILDSTDIAILNEKLNKAKK</sequence>
<reference evidence="1" key="2">
    <citation type="journal article" date="2021" name="Microbiome">
        <title>Successional dynamics and alternative stable states in a saline activated sludge microbial community over 9 years.</title>
        <authorList>
            <person name="Wang Y."/>
            <person name="Ye J."/>
            <person name="Ju F."/>
            <person name="Liu L."/>
            <person name="Boyd J.A."/>
            <person name="Deng Y."/>
            <person name="Parks D.H."/>
            <person name="Jiang X."/>
            <person name="Yin X."/>
            <person name="Woodcroft B.J."/>
            <person name="Tyson G.W."/>
            <person name="Hugenholtz P."/>
            <person name="Polz M.F."/>
            <person name="Zhang T."/>
        </authorList>
    </citation>
    <scope>NUCLEOTIDE SEQUENCE</scope>
    <source>
        <strain evidence="1">HKST-UBA11</strain>
    </source>
</reference>
<gene>
    <name evidence="1" type="ORF">KC717_06785</name>
</gene>
<dbReference type="EMBL" id="JAGQLH010000125">
    <property type="protein sequence ID" value="MCA9386323.1"/>
    <property type="molecule type" value="Genomic_DNA"/>
</dbReference>